<dbReference type="OrthoDB" id="9810336at2"/>
<dbReference type="EMBL" id="CP011412">
    <property type="protein sequence ID" value="AKH21263.1"/>
    <property type="molecule type" value="Genomic_DNA"/>
</dbReference>
<keyword evidence="8" id="KW-1185">Reference proteome</keyword>
<gene>
    <name evidence="7" type="ORF">AAY24_13835</name>
</gene>
<dbReference type="Pfam" id="PF01957">
    <property type="entry name" value="NfeD"/>
    <property type="match status" value="1"/>
</dbReference>
<feature type="transmembrane region" description="Helical" evidence="5">
    <location>
        <begin position="57"/>
        <end position="76"/>
    </location>
</feature>
<dbReference type="PANTHER" id="PTHR33507">
    <property type="entry name" value="INNER MEMBRANE PROTEIN YBBJ"/>
    <property type="match status" value="1"/>
</dbReference>
<evidence type="ECO:0000256" key="2">
    <source>
        <dbReference type="ARBA" id="ARBA00022692"/>
    </source>
</evidence>
<keyword evidence="4 5" id="KW-0472">Membrane</keyword>
<evidence type="ECO:0000256" key="3">
    <source>
        <dbReference type="ARBA" id="ARBA00022989"/>
    </source>
</evidence>
<evidence type="ECO:0000256" key="1">
    <source>
        <dbReference type="ARBA" id="ARBA00004141"/>
    </source>
</evidence>
<dbReference type="Proteomes" id="UP000034410">
    <property type="component" value="Chromosome"/>
</dbReference>
<reference evidence="7 8" key="1">
    <citation type="journal article" date="2015" name="Genome Announc.">
        <title>Complete Genome Sequence of Sedimenticola thiotaurini Strain SIP-G1, a Polyphosphate- and Polyhydroxyalkanoate-Accumulating Sulfur-Oxidizing Gammaproteobacterium Isolated from Salt Marsh Sediments.</title>
        <authorList>
            <person name="Flood B.E."/>
            <person name="Jones D.S."/>
            <person name="Bailey J.V."/>
        </authorList>
    </citation>
    <scope>NUCLEOTIDE SEQUENCE [LARGE SCALE GENOMIC DNA]</scope>
    <source>
        <strain evidence="7 8">SIP-G1</strain>
    </source>
</reference>
<keyword evidence="3 5" id="KW-1133">Transmembrane helix</keyword>
<organism evidence="7 8">
    <name type="scientific">Sedimenticola thiotaurini</name>
    <dbReference type="NCBI Taxonomy" id="1543721"/>
    <lineage>
        <taxon>Bacteria</taxon>
        <taxon>Pseudomonadati</taxon>
        <taxon>Pseudomonadota</taxon>
        <taxon>Gammaproteobacteria</taxon>
        <taxon>Chromatiales</taxon>
        <taxon>Sedimenticolaceae</taxon>
        <taxon>Sedimenticola</taxon>
    </lineage>
</organism>
<dbReference type="PANTHER" id="PTHR33507:SF3">
    <property type="entry name" value="INNER MEMBRANE PROTEIN YBBJ"/>
    <property type="match status" value="1"/>
</dbReference>
<dbReference type="GO" id="GO:0005886">
    <property type="term" value="C:plasma membrane"/>
    <property type="evidence" value="ECO:0007669"/>
    <property type="project" value="TreeGrafter"/>
</dbReference>
<keyword evidence="2 5" id="KW-0812">Transmembrane</keyword>
<dbReference type="AlphaFoldDB" id="A0A0F7K2V8"/>
<evidence type="ECO:0000313" key="7">
    <source>
        <dbReference type="EMBL" id="AKH21263.1"/>
    </source>
</evidence>
<dbReference type="KEGG" id="seds:AAY24_13835"/>
<dbReference type="InterPro" id="IPR052165">
    <property type="entry name" value="Membrane_assoc_protease"/>
</dbReference>
<evidence type="ECO:0000256" key="4">
    <source>
        <dbReference type="ARBA" id="ARBA00023136"/>
    </source>
</evidence>
<accession>A0A0F7K2V8</accession>
<dbReference type="InterPro" id="IPR002810">
    <property type="entry name" value="NfeD-like_C"/>
</dbReference>
<dbReference type="PATRIC" id="fig|1543721.4.peg.2868"/>
<comment type="subcellular location">
    <subcellularLocation>
        <location evidence="1">Membrane</location>
        <topology evidence="1">Multi-pass membrane protein</topology>
    </subcellularLocation>
</comment>
<evidence type="ECO:0000313" key="8">
    <source>
        <dbReference type="Proteomes" id="UP000034410"/>
    </source>
</evidence>
<protein>
    <submittedName>
        <fullName evidence="7">Membrane protein</fullName>
    </submittedName>
</protein>
<evidence type="ECO:0000259" key="6">
    <source>
        <dbReference type="Pfam" id="PF01957"/>
    </source>
</evidence>
<proteinExistence type="predicted"/>
<dbReference type="InterPro" id="IPR012340">
    <property type="entry name" value="NA-bd_OB-fold"/>
</dbReference>
<feature type="domain" description="NfeD-like C-terminal" evidence="6">
    <location>
        <begin position="92"/>
        <end position="146"/>
    </location>
</feature>
<feature type="transmembrane region" description="Helical" evidence="5">
    <location>
        <begin position="6"/>
        <end position="25"/>
    </location>
</feature>
<dbReference type="Gene3D" id="2.40.50.140">
    <property type="entry name" value="Nucleic acid-binding proteins"/>
    <property type="match status" value="1"/>
</dbReference>
<sequence>MELFDAATYWHWWVLGVILVVLEVFSPGAFFLWMAISAGIVGLATLLVPGLGWEIQVLFFALFSVSSIVAWRLYLLKHPTPSDQPRLNRRGEQYIDRVFTLDQPVVNGRGKIKVDDTIWKIEGADCPSGTRIKVVGVDGVVLQVEKLRET</sequence>
<evidence type="ECO:0000256" key="5">
    <source>
        <dbReference type="SAM" id="Phobius"/>
    </source>
</evidence>
<dbReference type="RefSeq" id="WP_046860192.1">
    <property type="nucleotide sequence ID" value="NZ_CP011412.1"/>
</dbReference>
<name>A0A0F7K2V8_9GAMM</name>